<evidence type="ECO:0000313" key="1">
    <source>
        <dbReference type="EMBL" id="OHA81389.1"/>
    </source>
</evidence>
<comment type="caution">
    <text evidence="1">The sequence shown here is derived from an EMBL/GenBank/DDBJ whole genome shotgun (WGS) entry which is preliminary data.</text>
</comment>
<proteinExistence type="predicted"/>
<accession>A0A1G2S9K3</accession>
<protein>
    <submittedName>
        <fullName evidence="1">Uncharacterized protein</fullName>
    </submittedName>
</protein>
<evidence type="ECO:0000313" key="2">
    <source>
        <dbReference type="Proteomes" id="UP000179118"/>
    </source>
</evidence>
<dbReference type="EMBL" id="MHUT01000008">
    <property type="protein sequence ID" value="OHA81389.1"/>
    <property type="molecule type" value="Genomic_DNA"/>
</dbReference>
<gene>
    <name evidence="1" type="ORF">A3D51_03175</name>
</gene>
<dbReference type="Proteomes" id="UP000179118">
    <property type="component" value="Unassembled WGS sequence"/>
</dbReference>
<dbReference type="AlphaFoldDB" id="A0A1G2S9K3"/>
<organism evidence="1 2">
    <name type="scientific">Candidatus Yonathbacteria bacterium RIFCSPHIGHO2_02_FULL_44_14</name>
    <dbReference type="NCBI Taxonomy" id="1802724"/>
    <lineage>
        <taxon>Bacteria</taxon>
        <taxon>Candidatus Yonathiibacteriota</taxon>
    </lineage>
</organism>
<sequence>MQKFLYQRVCLKERRCVMSTFSTNQADRKQQATEQTLQCIQGSIVLQYAWVSDLVNEIKWLRKQEPSTAVEFSEQQMAIAFKERQLNEIQSAINRLEKSAHDIARSLGLAS</sequence>
<name>A0A1G2S9K3_9BACT</name>
<reference evidence="1 2" key="1">
    <citation type="journal article" date="2016" name="Nat. Commun.">
        <title>Thousands of microbial genomes shed light on interconnected biogeochemical processes in an aquifer system.</title>
        <authorList>
            <person name="Anantharaman K."/>
            <person name="Brown C.T."/>
            <person name="Hug L.A."/>
            <person name="Sharon I."/>
            <person name="Castelle C.J."/>
            <person name="Probst A.J."/>
            <person name="Thomas B.C."/>
            <person name="Singh A."/>
            <person name="Wilkins M.J."/>
            <person name="Karaoz U."/>
            <person name="Brodie E.L."/>
            <person name="Williams K.H."/>
            <person name="Hubbard S.S."/>
            <person name="Banfield J.F."/>
        </authorList>
    </citation>
    <scope>NUCLEOTIDE SEQUENCE [LARGE SCALE GENOMIC DNA]</scope>
</reference>